<dbReference type="PANTHER" id="PTHR33840:SF1">
    <property type="entry name" value="TLE1 PHOSPHOLIPASE DOMAIN-CONTAINING PROTEIN"/>
    <property type="match status" value="1"/>
</dbReference>
<evidence type="ECO:0000313" key="2">
    <source>
        <dbReference type="EMBL" id="SEK24266.1"/>
    </source>
</evidence>
<dbReference type="Proteomes" id="UP000198521">
    <property type="component" value="Unassembled WGS sequence"/>
</dbReference>
<keyword evidence="3" id="KW-1185">Reference proteome</keyword>
<dbReference type="GO" id="GO:0016787">
    <property type="term" value="F:hydrolase activity"/>
    <property type="evidence" value="ECO:0007669"/>
    <property type="project" value="UniProtKB-KW"/>
</dbReference>
<name>A0A1H7FDV3_AQUAM</name>
<dbReference type="EMBL" id="FOAB01000001">
    <property type="protein sequence ID" value="SEK24266.1"/>
    <property type="molecule type" value="Genomic_DNA"/>
</dbReference>
<sequence>MGGIGLTATSSGAQEASKNVLSGVNVQTAPVHVGNAEYEELTPDDSVNVTAAVFFDGTANNRENTNIRLEYEKMKRDEPHDEELVKKYRDFWWGTPWSPNKTGSYDNDHSNVSRMEPAYEPVEEETIKKFSIYIEGIGTENESSDSKTGMGLGTGSTGVRAKVKKGCEEVSNAIADLSITNINILNIETYGFSRGAAAARNFIYEITQRKGQFKKRVGRGGKIYYKVDYGALGEFLEEKGIKVKMIVIHFAGLFDTVASLGLSHDNNTTQLKLNAVKKSQHTLQLAAADEHRSNFRLTDIRSTGNRGVEKFLPGVHSDIGGGYVDNADEEVRLDYTITNLNDLERERQLLIDQGWFKPKEITVSDFWGTLTGDRKGLSNKYSFIPLQIMTKFSIDKNVNLIMSKITREFKIPSELNSAKTILDEYVFNDGVEMSYDNPEHRILLETLRNRYFHFSAHYSGIGMGPNRVNGNRERVTQAG</sequence>
<dbReference type="InterPro" id="IPR018712">
    <property type="entry name" value="Tle1-like_cat"/>
</dbReference>
<proteinExistence type="predicted"/>
<dbReference type="AlphaFoldDB" id="A0A1H7FDV3"/>
<dbReference type="PANTHER" id="PTHR33840">
    <property type="match status" value="1"/>
</dbReference>
<reference evidence="2 3" key="1">
    <citation type="submission" date="2016-10" db="EMBL/GenBank/DDBJ databases">
        <authorList>
            <person name="de Groot N.N."/>
        </authorList>
    </citation>
    <scope>NUCLEOTIDE SEQUENCE [LARGE SCALE GENOMIC DNA]</scope>
    <source>
        <strain evidence="2 3">DSM 25232</strain>
    </source>
</reference>
<dbReference type="STRING" id="1038014.SAMN04487910_0056"/>
<organism evidence="2 3">
    <name type="scientific">Aquimarina amphilecti</name>
    <dbReference type="NCBI Taxonomy" id="1038014"/>
    <lineage>
        <taxon>Bacteria</taxon>
        <taxon>Pseudomonadati</taxon>
        <taxon>Bacteroidota</taxon>
        <taxon>Flavobacteriia</taxon>
        <taxon>Flavobacteriales</taxon>
        <taxon>Flavobacteriaceae</taxon>
        <taxon>Aquimarina</taxon>
    </lineage>
</organism>
<gene>
    <name evidence="2" type="ORF">SAMN04487910_0056</name>
</gene>
<accession>A0A1H7FDV3</accession>
<dbReference type="RefSeq" id="WP_091403891.1">
    <property type="nucleotide sequence ID" value="NZ_FOAB01000001.1"/>
</dbReference>
<protein>
    <submittedName>
        <fullName evidence="2">Uncharacterized alpha/beta hydrolase domain</fullName>
    </submittedName>
</protein>
<evidence type="ECO:0000259" key="1">
    <source>
        <dbReference type="Pfam" id="PF09994"/>
    </source>
</evidence>
<dbReference type="Pfam" id="PF09994">
    <property type="entry name" value="T6SS_Tle1-like_cat"/>
    <property type="match status" value="1"/>
</dbReference>
<dbReference type="OrthoDB" id="4378831at2"/>
<feature type="domain" description="T6SS Phospholipase effector Tle1-like catalytic" evidence="1">
    <location>
        <begin position="107"/>
        <end position="331"/>
    </location>
</feature>
<keyword evidence="2" id="KW-0378">Hydrolase</keyword>
<evidence type="ECO:0000313" key="3">
    <source>
        <dbReference type="Proteomes" id="UP000198521"/>
    </source>
</evidence>